<evidence type="ECO:0000313" key="2">
    <source>
        <dbReference type="Proteomes" id="UP000004621"/>
    </source>
</evidence>
<protein>
    <submittedName>
        <fullName evidence="1">Uncharacterized protein</fullName>
    </submittedName>
</protein>
<sequence length="46" mass="5494">MTMATHQRHGSSGIRLHRRATAWAIGFKKRRFFHITSIFQFNQHKV</sequence>
<accession>A0A9W5ISD2</accession>
<gene>
    <name evidence="1" type="ORF">NEISUBOT_03631</name>
</gene>
<reference evidence="1 2" key="1">
    <citation type="submission" date="2010-01" db="EMBL/GenBank/DDBJ databases">
        <authorList>
            <person name="Weinstock G."/>
            <person name="Sodergren E."/>
            <person name="Clifton S."/>
            <person name="Fulton L."/>
            <person name="Fulton B."/>
            <person name="Courtney L."/>
            <person name="Fronick C."/>
            <person name="Harrison M."/>
            <person name="Strong C."/>
            <person name="Farmer C."/>
            <person name="Delahaunty K."/>
            <person name="Markovic C."/>
            <person name="Hall O."/>
            <person name="Minx P."/>
            <person name="Tomlinson C."/>
            <person name="Mitreva M."/>
            <person name="Nelson J."/>
            <person name="Hou S."/>
            <person name="Wollam A."/>
            <person name="Pepin K.H."/>
            <person name="Johnson M."/>
            <person name="Bhonagiri V."/>
            <person name="Nash W.E."/>
            <person name="Warren W."/>
            <person name="Chinwalla A."/>
            <person name="Mardis E.R."/>
            <person name="Wilson R.K."/>
        </authorList>
    </citation>
    <scope>NUCLEOTIDE SEQUENCE [LARGE SCALE GENOMIC DNA]</scope>
    <source>
        <strain evidence="1 2">NJ9703</strain>
    </source>
</reference>
<comment type="caution">
    <text evidence="1">The sequence shown here is derived from an EMBL/GenBank/DDBJ whole genome shotgun (WGS) entry which is preliminary data.</text>
</comment>
<evidence type="ECO:0000313" key="1">
    <source>
        <dbReference type="EMBL" id="EFC52795.1"/>
    </source>
</evidence>
<proteinExistence type="predicted"/>
<dbReference type="AlphaFoldDB" id="A0A9W5ISD2"/>
<dbReference type="Proteomes" id="UP000004621">
    <property type="component" value="Unassembled WGS sequence"/>
</dbReference>
<name>A0A9W5ISD2_NEISU</name>
<dbReference type="EMBL" id="ACEO02000002">
    <property type="protein sequence ID" value="EFC52795.1"/>
    <property type="molecule type" value="Genomic_DNA"/>
</dbReference>
<organism evidence="1 2">
    <name type="scientific">Neisseria subflava NJ9703</name>
    <dbReference type="NCBI Taxonomy" id="546268"/>
    <lineage>
        <taxon>Bacteria</taxon>
        <taxon>Pseudomonadati</taxon>
        <taxon>Pseudomonadota</taxon>
        <taxon>Betaproteobacteria</taxon>
        <taxon>Neisseriales</taxon>
        <taxon>Neisseriaceae</taxon>
        <taxon>Neisseria</taxon>
    </lineage>
</organism>